<evidence type="ECO:0000259" key="1">
    <source>
        <dbReference type="Pfam" id="PF03016"/>
    </source>
</evidence>
<dbReference type="InterPro" id="IPR040911">
    <property type="entry name" value="Exostosin_GT47"/>
</dbReference>
<sequence>MKLYFNKSLFRNPASELVLLAPFMDQFSSDVRLKEALTEDSHELTSIEECDYVVMPYKWSTNDPNNTRIINEAKDHGKKVLAFFIDDSDEDIEVDNTYIFRTSFYKSTQKEYERAMPCFKEDTFVGNYIEDPELRIGFCGQIGTPIRNQVIGLLPKSDIKCDFLIRKVAWPAIEPGKTLEQVQKEFYNNMNDNIFNLCLRGGGNFSYRLYETLMMGRIPVVVDTDLVLPYDSIINWDDYCVIIRDGDSISERVKEFYNNRDLNKTQRDNRKFWEEYLSPKGFVKNLEQMIKIN</sequence>
<dbReference type="Pfam" id="PF03016">
    <property type="entry name" value="Exostosin_GT47"/>
    <property type="match status" value="1"/>
</dbReference>
<protein>
    <submittedName>
        <fullName evidence="2">Putative glycosyltransferase</fullName>
    </submittedName>
</protein>
<proteinExistence type="predicted"/>
<dbReference type="EMBL" id="OU342829">
    <property type="protein sequence ID" value="CAG7581515.1"/>
    <property type="molecule type" value="Genomic_DNA"/>
</dbReference>
<gene>
    <name evidence="2" type="ORF">SLAVMIC_00880</name>
</gene>
<keyword evidence="2" id="KW-0808">Transferase</keyword>
<evidence type="ECO:0000313" key="2">
    <source>
        <dbReference type="EMBL" id="CAG7581515.1"/>
    </source>
</evidence>
<organism evidence="2">
    <name type="scientific">uncultured marine phage</name>
    <dbReference type="NCBI Taxonomy" id="707152"/>
    <lineage>
        <taxon>Viruses</taxon>
        <taxon>environmental samples</taxon>
    </lineage>
</organism>
<reference evidence="2" key="1">
    <citation type="submission" date="2021-06" db="EMBL/GenBank/DDBJ databases">
        <authorList>
            <person name="Gannon L."/>
            <person name="Redgwell R T."/>
            <person name="Michniewski S."/>
            <person name="Harrison D C."/>
            <person name="Millard A."/>
        </authorList>
    </citation>
    <scope>NUCLEOTIDE SEQUENCE</scope>
</reference>
<name>A0A8D9CEY8_9VIRU</name>
<feature type="domain" description="Exostosin GT47" evidence="1">
    <location>
        <begin position="182"/>
        <end position="247"/>
    </location>
</feature>
<accession>A0A8D9CEY8</accession>
<dbReference type="GO" id="GO:0016740">
    <property type="term" value="F:transferase activity"/>
    <property type="evidence" value="ECO:0007669"/>
    <property type="project" value="UniProtKB-KW"/>
</dbReference>